<sequence length="111" mass="13421">MKDYTKFMSYALFTMIDRKTQDDGKSKIKVEALFSHPCQTDNYNAPNKEIKRYLLRLEDLEEFERFYNFVQDINEKYGEKAIFHLKDGHFCTDQENKFRGMLEIWTDTIIK</sequence>
<protein>
    <submittedName>
        <fullName evidence="1">Uncharacterized protein</fullName>
    </submittedName>
</protein>
<dbReference type="EMBL" id="CYXO01000004">
    <property type="protein sequence ID" value="CUM86605.1"/>
    <property type="molecule type" value="Genomic_DNA"/>
</dbReference>
<proteinExistence type="predicted"/>
<accession>A0A173S9T1</accession>
<reference evidence="1 2" key="1">
    <citation type="submission" date="2015-09" db="EMBL/GenBank/DDBJ databases">
        <authorList>
            <consortium name="Pathogen Informatics"/>
        </authorList>
    </citation>
    <scope>NUCLEOTIDE SEQUENCE [LARGE SCALE GENOMIC DNA]</scope>
    <source>
        <strain evidence="1 2">2789STDY5834961</strain>
    </source>
</reference>
<gene>
    <name evidence="1" type="ORF">ERS852573_00887</name>
</gene>
<dbReference type="AlphaFoldDB" id="A0A173S9T1"/>
<dbReference type="Proteomes" id="UP000095597">
    <property type="component" value="Unassembled WGS sequence"/>
</dbReference>
<organism evidence="1 2">
    <name type="scientific">Dorea longicatena</name>
    <dbReference type="NCBI Taxonomy" id="88431"/>
    <lineage>
        <taxon>Bacteria</taxon>
        <taxon>Bacillati</taxon>
        <taxon>Bacillota</taxon>
        <taxon>Clostridia</taxon>
        <taxon>Lachnospirales</taxon>
        <taxon>Lachnospiraceae</taxon>
        <taxon>Dorea</taxon>
    </lineage>
</organism>
<evidence type="ECO:0000313" key="1">
    <source>
        <dbReference type="EMBL" id="CUM86605.1"/>
    </source>
</evidence>
<dbReference type="RefSeq" id="WP_055213776.1">
    <property type="nucleotide sequence ID" value="NZ_CYXO01000004.1"/>
</dbReference>
<name>A0A173S9T1_9FIRM</name>
<evidence type="ECO:0000313" key="2">
    <source>
        <dbReference type="Proteomes" id="UP000095597"/>
    </source>
</evidence>
<dbReference type="OrthoDB" id="2087409at2"/>